<dbReference type="VEuPathDB" id="PlasmoDB:PCOAH_00000650"/>
<gene>
    <name evidence="3" type="ORF">PCOAH_00000650</name>
</gene>
<feature type="compositionally biased region" description="Polar residues" evidence="2">
    <location>
        <begin position="390"/>
        <end position="414"/>
    </location>
</feature>
<dbReference type="OrthoDB" id="378493at2759"/>
<dbReference type="EMBL" id="CP016239">
    <property type="protein sequence ID" value="ANQ05799.1"/>
    <property type="molecule type" value="Genomic_DNA"/>
</dbReference>
<feature type="coiled-coil region" evidence="1">
    <location>
        <begin position="223"/>
        <end position="293"/>
    </location>
</feature>
<proteinExistence type="predicted"/>
<feature type="compositionally biased region" description="Polar residues" evidence="2">
    <location>
        <begin position="421"/>
        <end position="449"/>
    </location>
</feature>
<feature type="region of interest" description="Disordered" evidence="2">
    <location>
        <begin position="389"/>
        <end position="451"/>
    </location>
</feature>
<dbReference type="GeneID" id="30906784"/>
<feature type="compositionally biased region" description="Basic and acidic residues" evidence="2">
    <location>
        <begin position="101"/>
        <end position="120"/>
    </location>
</feature>
<evidence type="ECO:0000313" key="3">
    <source>
        <dbReference type="EMBL" id="ANQ05799.1"/>
    </source>
</evidence>
<dbReference type="KEGG" id="pcot:PCOAH_00000650"/>
<reference evidence="4" key="1">
    <citation type="submission" date="2016-06" db="EMBL/GenBank/DDBJ databases">
        <title>First high quality genome sequence of Plasmodium coatneyi using continuous long reads from single molecule, real-time sequencing.</title>
        <authorList>
            <person name="Chien J.-T."/>
            <person name="Pakala S.B."/>
            <person name="Geraldo J.A."/>
            <person name="Lapp S.A."/>
            <person name="Barnwell J.W."/>
            <person name="Kissinger J.C."/>
            <person name="Galinski M.R."/>
            <person name="Humphrey J.C."/>
        </authorList>
    </citation>
    <scope>NUCLEOTIDE SEQUENCE [LARGE SCALE GENOMIC DNA]</scope>
    <source>
        <strain evidence="4">Hackeri</strain>
    </source>
</reference>
<dbReference type="Proteomes" id="UP000092716">
    <property type="component" value="Chromosome 1"/>
</dbReference>
<evidence type="ECO:0000256" key="1">
    <source>
        <dbReference type="SAM" id="Coils"/>
    </source>
</evidence>
<feature type="region of interest" description="Disordered" evidence="2">
    <location>
        <begin position="318"/>
        <end position="339"/>
    </location>
</feature>
<name>A0A1B1DT32_9APIC</name>
<evidence type="ECO:0000256" key="2">
    <source>
        <dbReference type="SAM" id="MobiDB-lite"/>
    </source>
</evidence>
<dbReference type="AlphaFoldDB" id="A0A1B1DT32"/>
<keyword evidence="1" id="KW-0175">Coiled coil</keyword>
<organism evidence="3 4">
    <name type="scientific">Plasmodium coatneyi</name>
    <dbReference type="NCBI Taxonomy" id="208452"/>
    <lineage>
        <taxon>Eukaryota</taxon>
        <taxon>Sar</taxon>
        <taxon>Alveolata</taxon>
        <taxon>Apicomplexa</taxon>
        <taxon>Aconoidasida</taxon>
        <taxon>Haemosporida</taxon>
        <taxon>Plasmodiidae</taxon>
        <taxon>Plasmodium</taxon>
    </lineage>
</organism>
<accession>A0A1B1DT32</accession>
<evidence type="ECO:0000313" key="4">
    <source>
        <dbReference type="Proteomes" id="UP000092716"/>
    </source>
</evidence>
<protein>
    <submittedName>
        <fullName evidence="3">Uncharacterized protein</fullName>
    </submittedName>
</protein>
<feature type="compositionally biased region" description="Basic and acidic residues" evidence="2">
    <location>
        <begin position="127"/>
        <end position="138"/>
    </location>
</feature>
<feature type="region of interest" description="Disordered" evidence="2">
    <location>
        <begin position="46"/>
        <end position="171"/>
    </location>
</feature>
<keyword evidence="4" id="KW-1185">Reference proteome</keyword>
<sequence>MRRQKYFFNYSREISIFCIHFVYSNFIHHSMLTYFFEQSKSCAYRKDPPGRNRNGYPMRRGHCGGDAAHPLDESDGGKSSQGELDREGNKSDDWSEDDRDVDPPNRKTCEDYTLDEDHHSSASSGEETTHHAQTKNKEPLFYSTGGEEKERSYMKNKAKKTKTGGMTRGRKNNTQSVAHISEEVSQLRKKLNEQEITHLEEKIYLNEIIEKKNDVINNMLYSYSMVKEKCEQVEKELHQARIDIGLKEKEYEARAANDMDDLKEQHIRILRDYEKVGSEKRELETKFEKLTDLLIFLYENVPDCRQYMQNVEDVSVFKNPKTGENQGGDPPQPDSKTCEVGAHDHMDVQVKGTVEAPAQSNDQPNMGGYELPNDQMWALHNGGTYANVYNPGQQNFPPQGYQNSPYEGTTYGNPQQQIQQGSSYSYTNQQINQGGANSYPQQQMHQGSTYGYPPESIYQVHMYGDRNQPTEGNSSQRVYSEVHPPVTQAPPDRQYEQQYGQLYEHAPPQMYNQLYYQTNSQVYPHMYVESTAQNASGSNAELNVPVGNQGPNGEGPQRQPSEQNCPAEFMGQ</sequence>
<feature type="region of interest" description="Disordered" evidence="2">
    <location>
        <begin position="535"/>
        <end position="572"/>
    </location>
</feature>
<feature type="compositionally biased region" description="Basic and acidic residues" evidence="2">
    <location>
        <begin position="83"/>
        <end position="93"/>
    </location>
</feature>
<dbReference type="RefSeq" id="XP_019912494.1">
    <property type="nucleotide sequence ID" value="XM_020056882.1"/>
</dbReference>